<dbReference type="NCBIfam" id="TIGR02887">
    <property type="entry name" value="spore_ger_x_C"/>
    <property type="match status" value="1"/>
</dbReference>
<dbReference type="KEGG" id="pri:PRIO_2880"/>
<dbReference type="InterPro" id="IPR046953">
    <property type="entry name" value="Spore_GerAC-like_C"/>
</dbReference>
<sequence length="364" mass="41450">MRRVLLRKGIVMLVMSLLLSGCWDTKDINKEYMPAVMGIGKGKTEKYRVILQVPNATGRTLFLEKEAKSITKAVNLIQTDAEKDISLVHLRLLLIDKELAEEGISNIVDFAVRANDISIKGMMAVVDGDFEKTLYHEISPTPEVSSYDFFSEEAGWTPNQSIIRIWEAYRSLNSYSEDMAIPMLKNGEHTLFVFKGTAVMKEDRMIGRLDQEETLLYNLFKGKYTGGTIELARNTSVLVENAKIKHHREWSKEGPSLTSDITLNVVIAESPKGVSNDQIEKEVWKQLDRKFNETLKKITGYHSDVLGVGLLYRPLLSETEITAWKSRWFPALKQQINVKVNVLNEIYFKNTDQDRNQGGLLKSR</sequence>
<keyword evidence="4" id="KW-0732">Signal</keyword>
<protein>
    <submittedName>
        <fullName evidence="10">Ger(X)C family germination protein</fullName>
    </submittedName>
</protein>
<dbReference type="AlphaFoldDB" id="A0A0E3WHH2"/>
<evidence type="ECO:0000256" key="6">
    <source>
        <dbReference type="ARBA" id="ARBA00023139"/>
    </source>
</evidence>
<dbReference type="RefSeq" id="WP_020433040.1">
    <property type="nucleotide sequence ID" value="NZ_AGBD01001613.1"/>
</dbReference>
<comment type="subcellular location">
    <subcellularLocation>
        <location evidence="1">Membrane</location>
        <topology evidence="1">Lipid-anchor</topology>
    </subcellularLocation>
</comment>
<name>A0A0E3WHH2_9BACL</name>
<keyword evidence="7" id="KW-0449">Lipoprotein</keyword>
<proteinExistence type="inferred from homology"/>
<dbReference type="GO" id="GO:0009847">
    <property type="term" value="P:spore germination"/>
    <property type="evidence" value="ECO:0007669"/>
    <property type="project" value="InterPro"/>
</dbReference>
<feature type="domain" description="Spore germination GerAC-like C-terminal" evidence="8">
    <location>
        <begin position="195"/>
        <end position="343"/>
    </location>
</feature>
<gene>
    <name evidence="10" type="ORF">PRIO_2880</name>
</gene>
<evidence type="ECO:0000259" key="8">
    <source>
        <dbReference type="Pfam" id="PF05504"/>
    </source>
</evidence>
<dbReference type="Gene3D" id="3.30.300.210">
    <property type="entry name" value="Nutrient germinant receptor protein C, domain 3"/>
    <property type="match status" value="1"/>
</dbReference>
<dbReference type="EMBL" id="LN831776">
    <property type="protein sequence ID" value="CQR55283.1"/>
    <property type="molecule type" value="Genomic_DNA"/>
</dbReference>
<dbReference type="InterPro" id="IPR008844">
    <property type="entry name" value="Spore_GerAC-like"/>
</dbReference>
<keyword evidence="5" id="KW-0472">Membrane</keyword>
<dbReference type="Proteomes" id="UP000033163">
    <property type="component" value="Chromosome I"/>
</dbReference>
<accession>A0A0E3WHH2</accession>
<comment type="similarity">
    <text evidence="2">Belongs to the GerABKC lipoprotein family.</text>
</comment>
<dbReference type="HOGENOM" id="CLU_051140_0_2_9"/>
<dbReference type="InterPro" id="IPR038501">
    <property type="entry name" value="Spore_GerAC_C_sf"/>
</dbReference>
<keyword evidence="6" id="KW-0564">Palmitate</keyword>
<evidence type="ECO:0000256" key="5">
    <source>
        <dbReference type="ARBA" id="ARBA00023136"/>
    </source>
</evidence>
<evidence type="ECO:0000259" key="9">
    <source>
        <dbReference type="Pfam" id="PF25198"/>
    </source>
</evidence>
<dbReference type="PANTHER" id="PTHR35789:SF1">
    <property type="entry name" value="SPORE GERMINATION PROTEIN B3"/>
    <property type="match status" value="1"/>
</dbReference>
<dbReference type="Pfam" id="PF25198">
    <property type="entry name" value="Spore_GerAC_N"/>
    <property type="match status" value="1"/>
</dbReference>
<evidence type="ECO:0000256" key="3">
    <source>
        <dbReference type="ARBA" id="ARBA00022544"/>
    </source>
</evidence>
<reference evidence="11" key="1">
    <citation type="submission" date="2015-03" db="EMBL/GenBank/DDBJ databases">
        <authorList>
            <person name="Wibberg D."/>
        </authorList>
    </citation>
    <scope>NUCLEOTIDE SEQUENCE [LARGE SCALE GENOMIC DNA]</scope>
</reference>
<evidence type="ECO:0000313" key="11">
    <source>
        <dbReference type="Proteomes" id="UP000033163"/>
    </source>
</evidence>
<keyword evidence="3" id="KW-0309">Germination</keyword>
<evidence type="ECO:0000256" key="2">
    <source>
        <dbReference type="ARBA" id="ARBA00007886"/>
    </source>
</evidence>
<evidence type="ECO:0000256" key="4">
    <source>
        <dbReference type="ARBA" id="ARBA00022729"/>
    </source>
</evidence>
<dbReference type="PANTHER" id="PTHR35789">
    <property type="entry name" value="SPORE GERMINATION PROTEIN B3"/>
    <property type="match status" value="1"/>
</dbReference>
<evidence type="ECO:0000256" key="1">
    <source>
        <dbReference type="ARBA" id="ARBA00004635"/>
    </source>
</evidence>
<dbReference type="Pfam" id="PF05504">
    <property type="entry name" value="Spore_GerAC"/>
    <property type="match status" value="1"/>
</dbReference>
<feature type="domain" description="Spore germination protein N-terminal" evidence="9">
    <location>
        <begin position="24"/>
        <end position="185"/>
    </location>
</feature>
<dbReference type="PROSITE" id="PS51257">
    <property type="entry name" value="PROKAR_LIPOPROTEIN"/>
    <property type="match status" value="1"/>
</dbReference>
<dbReference type="InterPro" id="IPR057336">
    <property type="entry name" value="GerAC_N"/>
</dbReference>
<evidence type="ECO:0000256" key="7">
    <source>
        <dbReference type="ARBA" id="ARBA00023288"/>
    </source>
</evidence>
<dbReference type="GO" id="GO:0016020">
    <property type="term" value="C:membrane"/>
    <property type="evidence" value="ECO:0007669"/>
    <property type="project" value="UniProtKB-SubCell"/>
</dbReference>
<dbReference type="PATRIC" id="fig|1073571.4.peg.3070"/>
<evidence type="ECO:0000313" key="10">
    <source>
        <dbReference type="EMBL" id="CQR55283.1"/>
    </source>
</evidence>
<organism evidence="10 11">
    <name type="scientific">Paenibacillus riograndensis SBR5</name>
    <dbReference type="NCBI Taxonomy" id="1073571"/>
    <lineage>
        <taxon>Bacteria</taxon>
        <taxon>Bacillati</taxon>
        <taxon>Bacillota</taxon>
        <taxon>Bacilli</taxon>
        <taxon>Bacillales</taxon>
        <taxon>Paenibacillaceae</taxon>
        <taxon>Paenibacillus</taxon>
        <taxon>Paenibacillus sonchi group</taxon>
    </lineage>
</organism>